<dbReference type="Proteomes" id="UP001175211">
    <property type="component" value="Unassembled WGS sequence"/>
</dbReference>
<feature type="signal peptide" evidence="1">
    <location>
        <begin position="1"/>
        <end position="18"/>
    </location>
</feature>
<evidence type="ECO:0000313" key="3">
    <source>
        <dbReference type="Proteomes" id="UP001175211"/>
    </source>
</evidence>
<reference evidence="2" key="1">
    <citation type="submission" date="2023-06" db="EMBL/GenBank/DDBJ databases">
        <authorList>
            <consortium name="Lawrence Berkeley National Laboratory"/>
            <person name="Ahrendt S."/>
            <person name="Sahu N."/>
            <person name="Indic B."/>
            <person name="Wong-Bajracharya J."/>
            <person name="Merenyi Z."/>
            <person name="Ke H.-M."/>
            <person name="Monk M."/>
            <person name="Kocsube S."/>
            <person name="Drula E."/>
            <person name="Lipzen A."/>
            <person name="Balint B."/>
            <person name="Henrissat B."/>
            <person name="Andreopoulos B."/>
            <person name="Martin F.M."/>
            <person name="Harder C.B."/>
            <person name="Rigling D."/>
            <person name="Ford K.L."/>
            <person name="Foster G.D."/>
            <person name="Pangilinan J."/>
            <person name="Papanicolaou A."/>
            <person name="Barry K."/>
            <person name="LaButti K."/>
            <person name="Viragh M."/>
            <person name="Koriabine M."/>
            <person name="Yan M."/>
            <person name="Riley R."/>
            <person name="Champramary S."/>
            <person name="Plett K.L."/>
            <person name="Tsai I.J."/>
            <person name="Slot J."/>
            <person name="Sipos G."/>
            <person name="Plett J."/>
            <person name="Nagy L.G."/>
            <person name="Grigoriev I.V."/>
        </authorList>
    </citation>
    <scope>NUCLEOTIDE SEQUENCE</scope>
    <source>
        <strain evidence="2">CCBAS 213</strain>
    </source>
</reference>
<evidence type="ECO:0000313" key="2">
    <source>
        <dbReference type="EMBL" id="KAK0439988.1"/>
    </source>
</evidence>
<feature type="chain" id="PRO_5041228371" evidence="1">
    <location>
        <begin position="19"/>
        <end position="141"/>
    </location>
</feature>
<accession>A0AA39JCC2</accession>
<organism evidence="2 3">
    <name type="scientific">Armillaria tabescens</name>
    <name type="common">Ringless honey mushroom</name>
    <name type="synonym">Agaricus tabescens</name>
    <dbReference type="NCBI Taxonomy" id="1929756"/>
    <lineage>
        <taxon>Eukaryota</taxon>
        <taxon>Fungi</taxon>
        <taxon>Dikarya</taxon>
        <taxon>Basidiomycota</taxon>
        <taxon>Agaricomycotina</taxon>
        <taxon>Agaricomycetes</taxon>
        <taxon>Agaricomycetidae</taxon>
        <taxon>Agaricales</taxon>
        <taxon>Marasmiineae</taxon>
        <taxon>Physalacriaceae</taxon>
        <taxon>Desarmillaria</taxon>
    </lineage>
</organism>
<proteinExistence type="predicted"/>
<dbReference type="AlphaFoldDB" id="A0AA39JCC2"/>
<gene>
    <name evidence="2" type="ORF">EV420DRAFT_1165638</name>
</gene>
<sequence length="141" mass="15773">MAILHKSILLIVVDLCNASQALPGGWRSIDCRLWMDTCHESVRQNLWRNGGNPLSANAYPEEDQGVLSPPETSAFFLLHNHLQHTAPALLYILTLTMARERAPVIRGKYVCDYHLGVVSIYADKADRNGYVLDSRTRGPNT</sequence>
<keyword evidence="1" id="KW-0732">Signal</keyword>
<evidence type="ECO:0000256" key="1">
    <source>
        <dbReference type="SAM" id="SignalP"/>
    </source>
</evidence>
<protein>
    <submittedName>
        <fullName evidence="2">Uncharacterized protein</fullName>
    </submittedName>
</protein>
<keyword evidence="3" id="KW-1185">Reference proteome</keyword>
<dbReference type="EMBL" id="JAUEPS010000080">
    <property type="protein sequence ID" value="KAK0439988.1"/>
    <property type="molecule type" value="Genomic_DNA"/>
</dbReference>
<dbReference type="GeneID" id="85349713"/>
<dbReference type="RefSeq" id="XP_060323437.1">
    <property type="nucleotide sequence ID" value="XM_060466165.1"/>
</dbReference>
<name>A0AA39JCC2_ARMTA</name>
<comment type="caution">
    <text evidence="2">The sequence shown here is derived from an EMBL/GenBank/DDBJ whole genome shotgun (WGS) entry which is preliminary data.</text>
</comment>